<dbReference type="CDD" id="cd16448">
    <property type="entry name" value="RING-H2"/>
    <property type="match status" value="1"/>
</dbReference>
<accession>G0P7B8</accession>
<dbReference type="PROSITE" id="PS50089">
    <property type="entry name" value="ZF_RING_2"/>
    <property type="match status" value="1"/>
</dbReference>
<evidence type="ECO:0000256" key="3">
    <source>
        <dbReference type="PROSITE-ProRule" id="PRU00175"/>
    </source>
</evidence>
<dbReference type="InterPro" id="IPR013083">
    <property type="entry name" value="Znf_RING/FYVE/PHD"/>
</dbReference>
<dbReference type="AlphaFoldDB" id="G0P7B8"/>
<keyword evidence="1 3" id="KW-0863">Zinc-finger</keyword>
<sequence>MRYTQKPAKNEGTVDKPSPPSEPVQTGLKDYSDGLIDIPSGIYDDEKYVGTDIDGAFYGCNYSFIEKMNCSPIGAKFFYFNSSGGIAKQDPKPSVDILVNRQEYMKIGDRELVVRCFRYGDVDSMYVFTEEAIEVIRLALMDQGTTEEYAKLNSYSAEWDTKNAHLSSAILKSRFIELLSEFNVNQSNITIVDDATYLLQYEKSFRKELFPVTVMNCDGTPVMSDVNAMFYIFQSIVCGRQWALYEKDRRVEKFKKTYFGVMNEYLELKEGYFVSLEKVERDISKLKKCIKANKLKQATFDYFLKKYAHSDDLPGELNVEFWKCFGIQEPQLSEINSTVPVHKTRMFGFEYLIECFCEPEMINLKLKLVDGISTKVPWGFIKEDDAGMREHMIKQAAKHESEIKANVVTGNSDTAAVHQEAGSSTDGIDAPSEMTVRDNGEEAPSAPPPNPVPTSTTSPAISTACDFSCQTNLLVSSCLNCSKNIKLRSDAQDKAKTAENSLKKVEYNAKQAVSRGKELKIKEKEVQDLKSTVEERDYEIKRLKEELQKKSWGMERLEDTIKKKDGIIEKEKQETIDAKGKNASLRRRVEDLQMKFVMEQSKVDQMIEKCKNIQPCPSLNRSRVIRSEEPSTSEPSTSQLPPRAILHQWQKLKDDLNRNKLLDEQKDMIENLIERTEDLHVQRFAQYELVRFEGTRNIYLQTIEMNIAKIKKTDDTSSLLPLPEYPKLSDTFLEHYQNELKNQPEPVEPGFDPNVECYICLEEFSEENDKFFGWKCTHPAHLKCAEKWKNTQLEFMNMKETACGYCRKMEEEEKLRKEKNQKKAKK</sequence>
<evidence type="ECO:0000256" key="1">
    <source>
        <dbReference type="ARBA" id="ARBA00022771"/>
    </source>
</evidence>
<dbReference type="InterPro" id="IPR001841">
    <property type="entry name" value="Znf_RING"/>
</dbReference>
<dbReference type="STRING" id="135651.G0P7B8"/>
<dbReference type="eggNOG" id="KOG0800">
    <property type="taxonomic scope" value="Eukaryota"/>
</dbReference>
<protein>
    <recommendedName>
        <fullName evidence="6">RING-type domain-containing protein</fullName>
    </recommendedName>
</protein>
<evidence type="ECO:0000313" key="8">
    <source>
        <dbReference type="Proteomes" id="UP000008068"/>
    </source>
</evidence>
<evidence type="ECO:0000256" key="5">
    <source>
        <dbReference type="SAM" id="MobiDB-lite"/>
    </source>
</evidence>
<keyword evidence="4" id="KW-0175">Coiled coil</keyword>
<feature type="region of interest" description="Disordered" evidence="5">
    <location>
        <begin position="1"/>
        <end position="30"/>
    </location>
</feature>
<dbReference type="GO" id="GO:0008270">
    <property type="term" value="F:zinc ion binding"/>
    <property type="evidence" value="ECO:0007669"/>
    <property type="project" value="UniProtKB-KW"/>
</dbReference>
<name>G0P7B8_CAEBE</name>
<proteinExistence type="predicted"/>
<dbReference type="EMBL" id="GL380111">
    <property type="protein sequence ID" value="EGT46885.1"/>
    <property type="molecule type" value="Genomic_DNA"/>
</dbReference>
<dbReference type="Gene3D" id="3.30.40.10">
    <property type="entry name" value="Zinc/RING finger domain, C3HC4 (zinc finger)"/>
    <property type="match status" value="1"/>
</dbReference>
<feature type="region of interest" description="Disordered" evidence="5">
    <location>
        <begin position="417"/>
        <end position="458"/>
    </location>
</feature>
<dbReference type="HOGENOM" id="CLU_305077_0_0_1"/>
<feature type="coiled-coil region" evidence="4">
    <location>
        <begin position="488"/>
        <end position="574"/>
    </location>
</feature>
<dbReference type="SUPFAM" id="SSF57850">
    <property type="entry name" value="RING/U-box"/>
    <property type="match status" value="1"/>
</dbReference>
<feature type="domain" description="RING-type" evidence="6">
    <location>
        <begin position="757"/>
        <end position="807"/>
    </location>
</feature>
<reference evidence="8" key="1">
    <citation type="submission" date="2011-07" db="EMBL/GenBank/DDBJ databases">
        <authorList>
            <consortium name="Caenorhabditis brenneri Sequencing and Analysis Consortium"/>
            <person name="Wilson R.K."/>
        </authorList>
    </citation>
    <scope>NUCLEOTIDE SEQUENCE [LARGE SCALE GENOMIC DNA]</scope>
    <source>
        <strain evidence="8">PB2801</strain>
    </source>
</reference>
<dbReference type="Proteomes" id="UP000008068">
    <property type="component" value="Unassembled WGS sequence"/>
</dbReference>
<keyword evidence="8" id="KW-1185">Reference proteome</keyword>
<dbReference type="OMA" id="CEPEMIN"/>
<keyword evidence="2" id="KW-0862">Zinc</keyword>
<gene>
    <name evidence="7" type="ORF">CAEBREN_03349</name>
</gene>
<dbReference type="OrthoDB" id="8062037at2759"/>
<evidence type="ECO:0000256" key="4">
    <source>
        <dbReference type="SAM" id="Coils"/>
    </source>
</evidence>
<dbReference type="InParanoid" id="G0P7B8"/>
<evidence type="ECO:0000313" key="7">
    <source>
        <dbReference type="EMBL" id="EGT46885.1"/>
    </source>
</evidence>
<evidence type="ECO:0000259" key="6">
    <source>
        <dbReference type="PROSITE" id="PS50089"/>
    </source>
</evidence>
<evidence type="ECO:0000256" key="2">
    <source>
        <dbReference type="ARBA" id="ARBA00022833"/>
    </source>
</evidence>
<keyword evidence="1 3" id="KW-0479">Metal-binding</keyword>
<organism evidence="8">
    <name type="scientific">Caenorhabditis brenneri</name>
    <name type="common">Nematode worm</name>
    <dbReference type="NCBI Taxonomy" id="135651"/>
    <lineage>
        <taxon>Eukaryota</taxon>
        <taxon>Metazoa</taxon>
        <taxon>Ecdysozoa</taxon>
        <taxon>Nematoda</taxon>
        <taxon>Chromadorea</taxon>
        <taxon>Rhabditida</taxon>
        <taxon>Rhabditina</taxon>
        <taxon>Rhabditomorpha</taxon>
        <taxon>Rhabditoidea</taxon>
        <taxon>Rhabditidae</taxon>
        <taxon>Peloderinae</taxon>
        <taxon>Caenorhabditis</taxon>
    </lineage>
</organism>